<dbReference type="Pfam" id="PF12796">
    <property type="entry name" value="Ank_2"/>
    <property type="match status" value="1"/>
</dbReference>
<evidence type="ECO:0000256" key="1">
    <source>
        <dbReference type="ARBA" id="ARBA00022737"/>
    </source>
</evidence>
<keyword evidence="1" id="KW-0677">Repeat</keyword>
<proteinExistence type="predicted"/>
<accession>A0A8H8V1N0</accession>
<comment type="caution">
    <text evidence="5">The sequence shown here is derived from an EMBL/GenBank/DDBJ whole genome shotgun (WGS) entry which is preliminary data.</text>
</comment>
<reference evidence="5" key="1">
    <citation type="submission" date="2019-06" db="EMBL/GenBank/DDBJ databases">
        <authorList>
            <person name="Palmer J.M."/>
        </authorList>
    </citation>
    <scope>NUCLEOTIDE SEQUENCE</scope>
    <source>
        <strain evidence="5">TWF679</strain>
    </source>
</reference>
<evidence type="ECO:0000256" key="4">
    <source>
        <dbReference type="SAM" id="MobiDB-lite"/>
    </source>
</evidence>
<keyword evidence="2 3" id="KW-0040">ANK repeat</keyword>
<sequence>MPQSVWRRLPAWESQKSLLQICQQTCQRFGQTGMEIGRLANSNYFKCLKTLLYRLSNNLINFGVLDKLLRDVNKLGFRSSLKELLSLSTNTVRAAVENILPLLFLRHDGELINQMFRIHRDLQLPAKSYEAMLQLLEPDLYADFRSKPVKSLAHVPDEFSGWPGLEVEYPDRRAGKTLAAFLQAQNIFPSTLFEAAILVAGATKWGLMSITEMKKMLPSCFDLRDVETEYNAIFGHWVIAFENGTAVWDALSHGFRRDIYLHALFVVLNNDCRTAYDIIPFTEIDISAIPCMGECGDANESCHNGCLAEALGPEVFSRLLSATAREQCNQSADLNSGIRNWEMGLLSCSLAVACCLEEQQLYRFILNYLQGCYFSFVPGYFGCGSSGRESDRESGGESGGESGDGLDDHTSFRTRLRNFEKMNILTGALVEIINFDHSEIDPWYKACKVFRNNFYLLIPNLDIAKFTPEDLLEYLRTLVQSGAKIDNVKQVAFEGLGSSYEKSTVLNYAVAFLYVDLVKILLKLGADPNLKDHKGRTPITILLIILNLKSNGRLGEDSSWRYQKEGFVEILHELLTAGARFPTRSTCITWNTAKKKKFRGVSEESFSFHDLEDRFRPEFTTAFRIGDIDRISILWDGEFERFEPKESFGSETCTAKNERVKCLLLLLQNGCNPNEEVSPPGSCSISALSYAVTNGHLEIGKTLLEYGADIYKISRTHDPKRFQTPVEYAVELRRLDFIALFLLHSIECRHMALAVAEKYGHKTIAKWIKDEWMPKPLDPTNSPRDPSTYDIEDYVHEWCYE</sequence>
<dbReference type="OrthoDB" id="191139at2759"/>
<name>A0A8H8V1N0_ORBOL</name>
<evidence type="ECO:0000256" key="3">
    <source>
        <dbReference type="PROSITE-ProRule" id="PRU00023"/>
    </source>
</evidence>
<evidence type="ECO:0000256" key="2">
    <source>
        <dbReference type="ARBA" id="ARBA00023043"/>
    </source>
</evidence>
<evidence type="ECO:0000313" key="6">
    <source>
        <dbReference type="Proteomes" id="UP000614610"/>
    </source>
</evidence>
<dbReference type="SUPFAM" id="SSF48403">
    <property type="entry name" value="Ankyrin repeat"/>
    <property type="match status" value="1"/>
</dbReference>
<protein>
    <submittedName>
        <fullName evidence="5">Uncharacterized protein</fullName>
    </submittedName>
</protein>
<dbReference type="PANTHER" id="PTHR24198">
    <property type="entry name" value="ANKYRIN REPEAT AND PROTEIN KINASE DOMAIN-CONTAINING PROTEIN"/>
    <property type="match status" value="1"/>
</dbReference>
<feature type="repeat" description="ANK" evidence="3">
    <location>
        <begin position="683"/>
        <end position="715"/>
    </location>
</feature>
<dbReference type="EMBL" id="WIWT01000073">
    <property type="protein sequence ID" value="KAF3204213.1"/>
    <property type="molecule type" value="Genomic_DNA"/>
</dbReference>
<feature type="repeat" description="ANK" evidence="3">
    <location>
        <begin position="501"/>
        <end position="533"/>
    </location>
</feature>
<dbReference type="InterPro" id="IPR036770">
    <property type="entry name" value="Ankyrin_rpt-contain_sf"/>
</dbReference>
<dbReference type="SMART" id="SM00248">
    <property type="entry name" value="ANK"/>
    <property type="match status" value="5"/>
</dbReference>
<dbReference type="PROSITE" id="PS50088">
    <property type="entry name" value="ANK_REPEAT"/>
    <property type="match status" value="2"/>
</dbReference>
<dbReference type="InterPro" id="IPR002110">
    <property type="entry name" value="Ankyrin_rpt"/>
</dbReference>
<dbReference type="PROSITE" id="PS50297">
    <property type="entry name" value="ANK_REP_REGION"/>
    <property type="match status" value="2"/>
</dbReference>
<organism evidence="5 6">
    <name type="scientific">Orbilia oligospora</name>
    <name type="common">Nematode-trapping fungus</name>
    <name type="synonym">Arthrobotrys oligospora</name>
    <dbReference type="NCBI Taxonomy" id="2813651"/>
    <lineage>
        <taxon>Eukaryota</taxon>
        <taxon>Fungi</taxon>
        <taxon>Dikarya</taxon>
        <taxon>Ascomycota</taxon>
        <taxon>Pezizomycotina</taxon>
        <taxon>Orbiliomycetes</taxon>
        <taxon>Orbiliales</taxon>
        <taxon>Orbiliaceae</taxon>
        <taxon>Orbilia</taxon>
    </lineage>
</organism>
<feature type="region of interest" description="Disordered" evidence="4">
    <location>
        <begin position="388"/>
        <end position="408"/>
    </location>
</feature>
<dbReference type="Proteomes" id="UP000614610">
    <property type="component" value="Unassembled WGS sequence"/>
</dbReference>
<dbReference type="PANTHER" id="PTHR24198:SF165">
    <property type="entry name" value="ANKYRIN REPEAT-CONTAINING PROTEIN-RELATED"/>
    <property type="match status" value="1"/>
</dbReference>
<dbReference type="Gene3D" id="1.25.40.20">
    <property type="entry name" value="Ankyrin repeat-containing domain"/>
    <property type="match status" value="2"/>
</dbReference>
<evidence type="ECO:0000313" key="5">
    <source>
        <dbReference type="EMBL" id="KAF3204213.1"/>
    </source>
</evidence>
<dbReference type="Pfam" id="PF00023">
    <property type="entry name" value="Ank"/>
    <property type="match status" value="1"/>
</dbReference>
<gene>
    <name evidence="5" type="ORF">TWF679_009951</name>
</gene>
<dbReference type="AlphaFoldDB" id="A0A8H8V1N0"/>